<dbReference type="PANTHER" id="PTHR30118">
    <property type="entry name" value="HTH-TYPE TRANSCRIPTIONAL REGULATOR LEUO-RELATED"/>
    <property type="match status" value="1"/>
</dbReference>
<keyword evidence="4" id="KW-0804">Transcription</keyword>
<dbReference type="InterPro" id="IPR036390">
    <property type="entry name" value="WH_DNA-bd_sf"/>
</dbReference>
<evidence type="ECO:0000313" key="7">
    <source>
        <dbReference type="Proteomes" id="UP000239477"/>
    </source>
</evidence>
<dbReference type="AlphaFoldDB" id="A0A2S0I1F8"/>
<feature type="domain" description="HTH lysR-type" evidence="5">
    <location>
        <begin position="7"/>
        <end position="64"/>
    </location>
</feature>
<dbReference type="Gene3D" id="3.40.190.10">
    <property type="entry name" value="Periplasmic binding protein-like II"/>
    <property type="match status" value="2"/>
</dbReference>
<sequence length="301" mass="33423">MDDLRRIDLNLLLVLHAILAEKHVSRAAVRLHKSQPAVSHSLAQLRLLFEDPLLVRRGGKFELTSRAEALVRPLNEALASLNSLVSSPEFKPGLAERRFRLALSDYASRAVLPDLVRHVREHAPGIDLAISQASREAMLAQLADGELDLALGIFPSASSSIQLQELFRDDFVCVADKRVLPAGVPLEFEDWIARPHAMVSLRPDARDEIEVALAAIGRQRRLALVLPHWGAAVDAIPGTDLILTVARRAVGSLQRHKGLQRFAPPLELPAFSYQQAWHERRSEDPAHRWLRESVAMVAGRS</sequence>
<dbReference type="PROSITE" id="PS50931">
    <property type="entry name" value="HTH_LYSR"/>
    <property type="match status" value="1"/>
</dbReference>
<dbReference type="RefSeq" id="WP_105236961.1">
    <property type="nucleotide sequence ID" value="NZ_CP023270.1"/>
</dbReference>
<dbReference type="Gene3D" id="1.10.10.10">
    <property type="entry name" value="Winged helix-like DNA-binding domain superfamily/Winged helix DNA-binding domain"/>
    <property type="match status" value="1"/>
</dbReference>
<dbReference type="PANTHER" id="PTHR30118:SF15">
    <property type="entry name" value="TRANSCRIPTIONAL REGULATORY PROTEIN"/>
    <property type="match status" value="1"/>
</dbReference>
<dbReference type="GO" id="GO:0003700">
    <property type="term" value="F:DNA-binding transcription factor activity"/>
    <property type="evidence" value="ECO:0007669"/>
    <property type="project" value="InterPro"/>
</dbReference>
<dbReference type="Proteomes" id="UP000239477">
    <property type="component" value="Chromosome"/>
</dbReference>
<dbReference type="InterPro" id="IPR000847">
    <property type="entry name" value="LysR_HTH_N"/>
</dbReference>
<evidence type="ECO:0000259" key="5">
    <source>
        <dbReference type="PROSITE" id="PS50931"/>
    </source>
</evidence>
<keyword evidence="2" id="KW-0805">Transcription regulation</keyword>
<gene>
    <name evidence="6" type="ORF">CLM73_01135</name>
</gene>
<dbReference type="Pfam" id="PF00126">
    <property type="entry name" value="HTH_1"/>
    <property type="match status" value="1"/>
</dbReference>
<dbReference type="OrthoDB" id="8523210at2"/>
<dbReference type="CDD" id="cd08465">
    <property type="entry name" value="PBP2_ToxR"/>
    <property type="match status" value="1"/>
</dbReference>
<dbReference type="InterPro" id="IPR036388">
    <property type="entry name" value="WH-like_DNA-bd_sf"/>
</dbReference>
<reference evidence="6 7" key="1">
    <citation type="submission" date="2017-09" db="EMBL/GenBank/DDBJ databases">
        <title>Genomic, metabolic, and phenotypic characteristics of bacterial isolates from the natural microbiome of the model nematode Caenorhabditis elegans.</title>
        <authorList>
            <person name="Zimmermann J."/>
            <person name="Obeng N."/>
            <person name="Yang W."/>
            <person name="Obeng O."/>
            <person name="Kissoyan K."/>
            <person name="Pees B."/>
            <person name="Dirksen P."/>
            <person name="Hoppner M."/>
            <person name="Franke A."/>
            <person name="Rosenstiel P."/>
            <person name="Leippe M."/>
            <person name="Dierking K."/>
            <person name="Kaleta C."/>
            <person name="Schulenburg H."/>
        </authorList>
    </citation>
    <scope>NUCLEOTIDE SEQUENCE [LARGE SCALE GENOMIC DNA]</scope>
    <source>
        <strain evidence="6 7">MYb73</strain>
    </source>
</reference>
<dbReference type="SUPFAM" id="SSF46785">
    <property type="entry name" value="Winged helix' DNA-binding domain"/>
    <property type="match status" value="1"/>
</dbReference>
<proteinExistence type="inferred from homology"/>
<evidence type="ECO:0000256" key="4">
    <source>
        <dbReference type="ARBA" id="ARBA00023163"/>
    </source>
</evidence>
<accession>A0A2S0I1F8</accession>
<dbReference type="EMBL" id="CP023270">
    <property type="protein sequence ID" value="AVJ25835.1"/>
    <property type="molecule type" value="Genomic_DNA"/>
</dbReference>
<dbReference type="GO" id="GO:0003677">
    <property type="term" value="F:DNA binding"/>
    <property type="evidence" value="ECO:0007669"/>
    <property type="project" value="UniProtKB-KW"/>
</dbReference>
<protein>
    <submittedName>
        <fullName evidence="6">LysR family transcriptional regulator</fullName>
    </submittedName>
</protein>
<dbReference type="InterPro" id="IPR005119">
    <property type="entry name" value="LysR_subst-bd"/>
</dbReference>
<keyword evidence="7" id="KW-1185">Reference proteome</keyword>
<evidence type="ECO:0000256" key="1">
    <source>
        <dbReference type="ARBA" id="ARBA00009437"/>
    </source>
</evidence>
<evidence type="ECO:0000313" key="6">
    <source>
        <dbReference type="EMBL" id="AVJ25835.1"/>
    </source>
</evidence>
<comment type="similarity">
    <text evidence="1">Belongs to the LysR transcriptional regulatory family.</text>
</comment>
<evidence type="ECO:0000256" key="3">
    <source>
        <dbReference type="ARBA" id="ARBA00023125"/>
    </source>
</evidence>
<dbReference type="InterPro" id="IPR050389">
    <property type="entry name" value="LysR-type_TF"/>
</dbReference>
<name>A0A2S0I1F8_9BURK</name>
<organism evidence="6 7">
    <name type="scientific">Achromobacter spanius</name>
    <dbReference type="NCBI Taxonomy" id="217203"/>
    <lineage>
        <taxon>Bacteria</taxon>
        <taxon>Pseudomonadati</taxon>
        <taxon>Pseudomonadota</taxon>
        <taxon>Betaproteobacteria</taxon>
        <taxon>Burkholderiales</taxon>
        <taxon>Alcaligenaceae</taxon>
        <taxon>Achromobacter</taxon>
    </lineage>
</organism>
<dbReference type="SUPFAM" id="SSF53850">
    <property type="entry name" value="Periplasmic binding protein-like II"/>
    <property type="match status" value="1"/>
</dbReference>
<dbReference type="Pfam" id="PF03466">
    <property type="entry name" value="LysR_substrate"/>
    <property type="match status" value="1"/>
</dbReference>
<keyword evidence="3" id="KW-0238">DNA-binding</keyword>
<evidence type="ECO:0000256" key="2">
    <source>
        <dbReference type="ARBA" id="ARBA00023015"/>
    </source>
</evidence>